<dbReference type="eggNOG" id="arCOG00455">
    <property type="taxonomic scope" value="Archaea"/>
</dbReference>
<comment type="pathway">
    <text evidence="4">Amino-acid biosynthesis; L-proline biosynthesis; L-proline from L-glutamate 5-semialdehyde: step 1/1.</text>
</comment>
<dbReference type="GO" id="GO:0004735">
    <property type="term" value="F:pyrroline-5-carboxylate reductase activity"/>
    <property type="evidence" value="ECO:0007669"/>
    <property type="project" value="UniProtKB-UniRule"/>
</dbReference>
<dbReference type="GO" id="GO:0005737">
    <property type="term" value="C:cytoplasm"/>
    <property type="evidence" value="ECO:0007669"/>
    <property type="project" value="UniProtKB-SubCell"/>
</dbReference>
<proteinExistence type="inferred from homology"/>
<dbReference type="Gene3D" id="1.10.3730.10">
    <property type="entry name" value="ProC C-terminal domain-like"/>
    <property type="match status" value="1"/>
</dbReference>
<evidence type="ECO:0000259" key="7">
    <source>
        <dbReference type="Pfam" id="PF14748"/>
    </source>
</evidence>
<evidence type="ECO:0000256" key="2">
    <source>
        <dbReference type="ARBA" id="ARBA00022857"/>
    </source>
</evidence>
<evidence type="ECO:0000256" key="3">
    <source>
        <dbReference type="ARBA" id="ARBA00023002"/>
    </source>
</evidence>
<dbReference type="PhylomeDB" id="A8AA89"/>
<dbReference type="EC" id="1.5.1.2" evidence="4"/>
<dbReference type="OrthoDB" id="25257at2157"/>
<dbReference type="GeneID" id="5561763"/>
<dbReference type="InterPro" id="IPR008927">
    <property type="entry name" value="6-PGluconate_DH-like_C_sf"/>
</dbReference>
<dbReference type="RefSeq" id="WP_011998693.1">
    <property type="nucleotide sequence ID" value="NC_009776.1"/>
</dbReference>
<dbReference type="EMBL" id="CP000816">
    <property type="protein sequence ID" value="ABU81841.1"/>
    <property type="molecule type" value="Genomic_DNA"/>
</dbReference>
<evidence type="ECO:0000256" key="5">
    <source>
        <dbReference type="PIRSR" id="PIRSR000193-1"/>
    </source>
</evidence>
<dbReference type="STRING" id="453591.Igni_0659"/>
<dbReference type="SUPFAM" id="SSF48179">
    <property type="entry name" value="6-phosphogluconate dehydrogenase C-terminal domain-like"/>
    <property type="match status" value="1"/>
</dbReference>
<dbReference type="AlphaFoldDB" id="A8AA89"/>
<keyword evidence="9" id="KW-1185">Reference proteome</keyword>
<sequence length="245" mass="26134">MKVCLIGYGKLGSSIAKGLRNAGVEVTVSTLPPTDEWAREDGFSVVPMRACAEGVDLIIVAVPPSAVPAVMKELRGVEVPITSTAALVKLGELKKYADKVYRVMPSVTVEVNSSPVLVAERGGGADSVVEAVWGKLGKVYWVNERVLDAALPVVGSGPAVHAEYFRSAVEALVASGVERSLAEELARESIIGTIKMLEKYDPYKLRSKVETPGGITVEMLLKLEEEGVFGKIAKVLGEKGRELSR</sequence>
<feature type="binding site" evidence="5">
    <location>
        <begin position="61"/>
        <end position="64"/>
    </location>
    <ligand>
        <name>NADP(+)</name>
        <dbReference type="ChEBI" id="CHEBI:58349"/>
    </ligand>
</feature>
<evidence type="ECO:0000256" key="4">
    <source>
        <dbReference type="HAMAP-Rule" id="MF_01925"/>
    </source>
</evidence>
<gene>
    <name evidence="4" type="primary">proC</name>
    <name evidence="8" type="ordered locus">Igni_0659</name>
</gene>
<comment type="similarity">
    <text evidence="1 4">Belongs to the pyrroline-5-carboxylate reductase family.</text>
</comment>
<dbReference type="Pfam" id="PF14748">
    <property type="entry name" value="P5CR_dimer"/>
    <property type="match status" value="1"/>
</dbReference>
<dbReference type="Gene3D" id="3.40.50.720">
    <property type="entry name" value="NAD(P)-binding Rossmann-like Domain"/>
    <property type="match status" value="1"/>
</dbReference>
<comment type="catalytic activity">
    <reaction evidence="4">
        <text>L-proline + NADP(+) = (S)-1-pyrroline-5-carboxylate + NADPH + 2 H(+)</text>
        <dbReference type="Rhea" id="RHEA:14109"/>
        <dbReference type="ChEBI" id="CHEBI:15378"/>
        <dbReference type="ChEBI" id="CHEBI:17388"/>
        <dbReference type="ChEBI" id="CHEBI:57783"/>
        <dbReference type="ChEBI" id="CHEBI:58349"/>
        <dbReference type="ChEBI" id="CHEBI:60039"/>
        <dbReference type="EC" id="1.5.1.2"/>
    </reaction>
</comment>
<feature type="domain" description="Pyrroline-5-carboxylate reductase dimerisation" evidence="7">
    <location>
        <begin position="144"/>
        <end position="236"/>
    </location>
</feature>
<keyword evidence="3 4" id="KW-0560">Oxidoreductase</keyword>
<dbReference type="InterPro" id="IPR029036">
    <property type="entry name" value="P5CR_dimer"/>
</dbReference>
<keyword evidence="2 4" id="KW-0521">NADP</keyword>
<feature type="binding site" evidence="5">
    <location>
        <position position="30"/>
    </location>
    <ligand>
        <name>NADP(+)</name>
        <dbReference type="ChEBI" id="CHEBI:58349"/>
    </ligand>
</feature>
<dbReference type="HOGENOM" id="CLU_042344_1_2_2"/>
<comment type="subcellular location">
    <subcellularLocation>
        <location evidence="4">Cytoplasm</location>
    </subcellularLocation>
</comment>
<evidence type="ECO:0000313" key="8">
    <source>
        <dbReference type="EMBL" id="ABU81841.1"/>
    </source>
</evidence>
<evidence type="ECO:0000313" key="9">
    <source>
        <dbReference type="Proteomes" id="UP000000262"/>
    </source>
</evidence>
<reference evidence="8 9" key="1">
    <citation type="journal article" date="2008" name="Genome Biol.">
        <title>A genomic analysis of the archaeal system Ignicoccus hospitalis-Nanoarchaeum equitans.</title>
        <authorList>
            <person name="Podar M."/>
            <person name="Anderson I."/>
            <person name="Makarova K.S."/>
            <person name="Elkins J.G."/>
            <person name="Ivanova N."/>
            <person name="Wall M.A."/>
            <person name="Lykidis A."/>
            <person name="Mavromatis K."/>
            <person name="Sun H."/>
            <person name="Hudson M.E."/>
            <person name="Chen W."/>
            <person name="Deciu C."/>
            <person name="Hutchison D."/>
            <person name="Eads J.R."/>
            <person name="Anderson A."/>
            <person name="Fernandes F."/>
            <person name="Szeto E."/>
            <person name="Lapidus A."/>
            <person name="Kyrpides N.C."/>
            <person name="Saier M.H.Jr."/>
            <person name="Richardson P.M."/>
            <person name="Rachel R."/>
            <person name="Huber H."/>
            <person name="Eisen J.A."/>
            <person name="Koonin E.V."/>
            <person name="Keller M."/>
            <person name="Stetter K.O."/>
        </authorList>
    </citation>
    <scope>NUCLEOTIDE SEQUENCE [LARGE SCALE GENOMIC DNA]</scope>
    <source>
        <strain evidence="9">KIN4/I / DSM 18386 / JCM 14125</strain>
    </source>
</reference>
<dbReference type="PANTHER" id="PTHR11645:SF0">
    <property type="entry name" value="PYRROLINE-5-CARBOXYLATE REDUCTASE 3"/>
    <property type="match status" value="1"/>
</dbReference>
<comment type="catalytic activity">
    <reaction evidence="4">
        <text>L-proline + NAD(+) = (S)-1-pyrroline-5-carboxylate + NADH + 2 H(+)</text>
        <dbReference type="Rhea" id="RHEA:14105"/>
        <dbReference type="ChEBI" id="CHEBI:15378"/>
        <dbReference type="ChEBI" id="CHEBI:17388"/>
        <dbReference type="ChEBI" id="CHEBI:57540"/>
        <dbReference type="ChEBI" id="CHEBI:57945"/>
        <dbReference type="ChEBI" id="CHEBI:60039"/>
        <dbReference type="EC" id="1.5.1.2"/>
    </reaction>
</comment>
<keyword evidence="4" id="KW-0641">Proline biosynthesis</keyword>
<organism evidence="8 9">
    <name type="scientific">Ignicoccus hospitalis (strain KIN4/I / DSM 18386 / JCM 14125)</name>
    <dbReference type="NCBI Taxonomy" id="453591"/>
    <lineage>
        <taxon>Archaea</taxon>
        <taxon>Thermoproteota</taxon>
        <taxon>Thermoprotei</taxon>
        <taxon>Desulfurococcales</taxon>
        <taxon>Desulfurococcaceae</taxon>
        <taxon>Ignicoccus</taxon>
    </lineage>
</organism>
<comment type="function">
    <text evidence="4">Catalyzes the reduction of 1-pyrroline-5-carboxylate (PCA) to L-proline.</text>
</comment>
<dbReference type="UniPathway" id="UPA00098">
    <property type="reaction ID" value="UER00361"/>
</dbReference>
<dbReference type="Proteomes" id="UP000000262">
    <property type="component" value="Chromosome"/>
</dbReference>
<dbReference type="GO" id="GO:0055129">
    <property type="term" value="P:L-proline biosynthetic process"/>
    <property type="evidence" value="ECO:0007669"/>
    <property type="project" value="UniProtKB-UniRule"/>
</dbReference>
<evidence type="ECO:0000256" key="1">
    <source>
        <dbReference type="ARBA" id="ARBA00005525"/>
    </source>
</evidence>
<feature type="domain" description="Pyrroline-5-carboxylate reductase catalytic N-terminal" evidence="6">
    <location>
        <begin position="2"/>
        <end position="74"/>
    </location>
</feature>
<accession>A8AA89</accession>
<dbReference type="InterPro" id="IPR000304">
    <property type="entry name" value="Pyrroline-COOH_reductase"/>
</dbReference>
<keyword evidence="4" id="KW-0028">Amino-acid biosynthesis</keyword>
<dbReference type="PIRSF" id="PIRSF000193">
    <property type="entry name" value="Pyrrol-5-carb_rd"/>
    <property type="match status" value="1"/>
</dbReference>
<feature type="binding site" evidence="5">
    <location>
        <begin position="6"/>
        <end position="11"/>
    </location>
    <ligand>
        <name>NADP(+)</name>
        <dbReference type="ChEBI" id="CHEBI:58349"/>
    </ligand>
</feature>
<dbReference type="PANTHER" id="PTHR11645">
    <property type="entry name" value="PYRROLINE-5-CARBOXYLATE REDUCTASE"/>
    <property type="match status" value="1"/>
</dbReference>
<dbReference type="InterPro" id="IPR036291">
    <property type="entry name" value="NAD(P)-bd_dom_sf"/>
</dbReference>
<evidence type="ECO:0000259" key="6">
    <source>
        <dbReference type="Pfam" id="PF03807"/>
    </source>
</evidence>
<keyword evidence="4" id="KW-0963">Cytoplasm</keyword>
<name>A8AA89_IGNH4</name>
<dbReference type="KEGG" id="iho:Igni_0659"/>
<dbReference type="SUPFAM" id="SSF51735">
    <property type="entry name" value="NAD(P)-binding Rossmann-fold domains"/>
    <property type="match status" value="1"/>
</dbReference>
<dbReference type="Pfam" id="PF03807">
    <property type="entry name" value="F420_oxidored"/>
    <property type="match status" value="1"/>
</dbReference>
<dbReference type="HAMAP" id="MF_01925">
    <property type="entry name" value="P5C_reductase"/>
    <property type="match status" value="1"/>
</dbReference>
<protein>
    <recommendedName>
        <fullName evidence="4">Pyrroline-5-carboxylate reductase</fullName>
        <shortName evidence="4">P5C reductase</shortName>
        <shortName evidence="4">P5CR</shortName>
        <ecNumber evidence="4">1.5.1.2</ecNumber>
    </recommendedName>
    <alternativeName>
        <fullName evidence="4">PCA reductase</fullName>
    </alternativeName>
</protein>
<dbReference type="InterPro" id="IPR028939">
    <property type="entry name" value="P5C_Rdtase_cat_N"/>
</dbReference>